<dbReference type="SUPFAM" id="SSF56529">
    <property type="entry name" value="FAH"/>
    <property type="match status" value="1"/>
</dbReference>
<dbReference type="EMBL" id="FNTL01000004">
    <property type="protein sequence ID" value="SED42317.1"/>
    <property type="molecule type" value="Genomic_DNA"/>
</dbReference>
<dbReference type="Pfam" id="PF01557">
    <property type="entry name" value="FAA_hydrolase"/>
    <property type="match status" value="1"/>
</dbReference>
<dbReference type="InterPro" id="IPR011234">
    <property type="entry name" value="Fumarylacetoacetase-like_C"/>
</dbReference>
<gene>
    <name evidence="3" type="ORF">SAMN04490220_4449</name>
</gene>
<protein>
    <submittedName>
        <fullName evidence="3">Fumarylacetoacetate (FAA) hydrolase family protein</fullName>
    </submittedName>
</protein>
<dbReference type="Proteomes" id="UP000183407">
    <property type="component" value="Unassembled WGS sequence"/>
</dbReference>
<feature type="domain" description="Fumarylacetoacetase-like C-terminal" evidence="2">
    <location>
        <begin position="3"/>
        <end position="84"/>
    </location>
</feature>
<evidence type="ECO:0000259" key="2">
    <source>
        <dbReference type="Pfam" id="PF01557"/>
    </source>
</evidence>
<organism evidence="3 4">
    <name type="scientific">Rhodococcus jostii</name>
    <dbReference type="NCBI Taxonomy" id="132919"/>
    <lineage>
        <taxon>Bacteria</taxon>
        <taxon>Bacillati</taxon>
        <taxon>Actinomycetota</taxon>
        <taxon>Actinomycetes</taxon>
        <taxon>Mycobacteriales</taxon>
        <taxon>Nocardiaceae</taxon>
        <taxon>Rhodococcus</taxon>
    </lineage>
</organism>
<sequence length="88" mass="9751">MRDLGMWLDVNGIRRQGGSTSKMVFDPYSIVHHLSQFMVLEPGDLINTGTPSGVGMGFDPQIWLQPGDVMELGITHLGEQRQTVLSPR</sequence>
<accession>A0A1H5AJ25</accession>
<evidence type="ECO:0000313" key="4">
    <source>
        <dbReference type="Proteomes" id="UP000183407"/>
    </source>
</evidence>
<dbReference type="InterPro" id="IPR036663">
    <property type="entry name" value="Fumarylacetoacetase_C_sf"/>
</dbReference>
<evidence type="ECO:0000256" key="1">
    <source>
        <dbReference type="ARBA" id="ARBA00022723"/>
    </source>
</evidence>
<dbReference type="PANTHER" id="PTHR11820:SF8">
    <property type="entry name" value="BLL6360 PROTEIN"/>
    <property type="match status" value="1"/>
</dbReference>
<reference evidence="4" key="1">
    <citation type="submission" date="2016-10" db="EMBL/GenBank/DDBJ databases">
        <authorList>
            <person name="Varghese N."/>
        </authorList>
    </citation>
    <scope>NUCLEOTIDE SEQUENCE [LARGE SCALE GENOMIC DNA]</scope>
    <source>
        <strain evidence="4">DSM 44719</strain>
    </source>
</reference>
<keyword evidence="3" id="KW-0378">Hydrolase</keyword>
<proteinExistence type="predicted"/>
<dbReference type="PANTHER" id="PTHR11820">
    <property type="entry name" value="ACYLPYRUVASE"/>
    <property type="match status" value="1"/>
</dbReference>
<dbReference type="Gene3D" id="3.90.850.10">
    <property type="entry name" value="Fumarylacetoacetase-like, C-terminal domain"/>
    <property type="match status" value="1"/>
</dbReference>
<dbReference type="GO" id="GO:0016787">
    <property type="term" value="F:hydrolase activity"/>
    <property type="evidence" value="ECO:0007669"/>
    <property type="project" value="UniProtKB-KW"/>
</dbReference>
<evidence type="ECO:0000313" key="3">
    <source>
        <dbReference type="EMBL" id="SED42317.1"/>
    </source>
</evidence>
<dbReference type="GO" id="GO:0046872">
    <property type="term" value="F:metal ion binding"/>
    <property type="evidence" value="ECO:0007669"/>
    <property type="project" value="UniProtKB-KW"/>
</dbReference>
<dbReference type="AlphaFoldDB" id="A0A1H5AJ25"/>
<keyword evidence="1" id="KW-0479">Metal-binding</keyword>
<name>A0A1H5AJ25_RHOJO</name>